<dbReference type="VEuPathDB" id="FungiDB:PAAG_08406"/>
<evidence type="ECO:0000256" key="2">
    <source>
        <dbReference type="ARBA" id="ARBA00022448"/>
    </source>
</evidence>
<dbReference type="Proteomes" id="UP000002059">
    <property type="component" value="Partially assembled WGS sequence"/>
</dbReference>
<keyword evidence="2" id="KW-0813">Transport</keyword>
<keyword evidence="8" id="KW-1185">Reference proteome</keyword>
<dbReference type="EMBL" id="KN294024">
    <property type="protein sequence ID" value="EEH38679.2"/>
    <property type="molecule type" value="Genomic_DNA"/>
</dbReference>
<reference evidence="7 8" key="1">
    <citation type="journal article" date="2011" name="PLoS Genet.">
        <title>Comparative genomic analysis of human fungal pathogens causing paracoccidioidomycosis.</title>
        <authorList>
            <person name="Desjardins C.A."/>
            <person name="Champion M.D."/>
            <person name="Holder J.W."/>
            <person name="Muszewska A."/>
            <person name="Goldberg J."/>
            <person name="Bailao A.M."/>
            <person name="Brigido M.M."/>
            <person name="Ferreira M.E."/>
            <person name="Garcia A.M."/>
            <person name="Grynberg M."/>
            <person name="Gujja S."/>
            <person name="Heiman D.I."/>
            <person name="Henn M.R."/>
            <person name="Kodira C.D."/>
            <person name="Leon-Narvaez H."/>
            <person name="Longo L.V."/>
            <person name="Ma L.J."/>
            <person name="Malavazi I."/>
            <person name="Matsuo A.L."/>
            <person name="Morais F.V."/>
            <person name="Pereira M."/>
            <person name="Rodriguez-Brito S."/>
            <person name="Sakthikumar S."/>
            <person name="Salem-Izacc S.M."/>
            <person name="Sykes S.M."/>
            <person name="Teixeira M.M."/>
            <person name="Vallejo M.C."/>
            <person name="Walter M.E."/>
            <person name="Yandava C."/>
            <person name="Young S."/>
            <person name="Zeng Q."/>
            <person name="Zucker J."/>
            <person name="Felipe M.S."/>
            <person name="Goldman G.H."/>
            <person name="Haas B.J."/>
            <person name="McEwen J.G."/>
            <person name="Nino-Vega G."/>
            <person name="Puccia R."/>
            <person name="San-Blas G."/>
            <person name="Soares C.M."/>
            <person name="Birren B.W."/>
            <person name="Cuomo C.A."/>
        </authorList>
    </citation>
    <scope>NUCLEOTIDE SEQUENCE [LARGE SCALE GENOMIC DNA]</scope>
    <source>
        <strain evidence="8">ATCC MYA-826 / Pb01</strain>
    </source>
</reference>
<evidence type="ECO:0000256" key="5">
    <source>
        <dbReference type="ARBA" id="ARBA00023136"/>
    </source>
</evidence>
<evidence type="ECO:0000256" key="6">
    <source>
        <dbReference type="SAM" id="Phobius"/>
    </source>
</evidence>
<keyword evidence="4 6" id="KW-1133">Transmembrane helix</keyword>
<dbReference type="GO" id="GO:0016020">
    <property type="term" value="C:membrane"/>
    <property type="evidence" value="ECO:0007669"/>
    <property type="project" value="UniProtKB-SubCell"/>
</dbReference>
<protein>
    <recommendedName>
        <fullName evidence="9">Major facilitator superfamily (MFS) profile domain-containing protein</fullName>
    </recommendedName>
</protein>
<organism evidence="7 8">
    <name type="scientific">Paracoccidioides lutzii (strain ATCC MYA-826 / Pb01)</name>
    <name type="common">Paracoccidioides brasiliensis</name>
    <dbReference type="NCBI Taxonomy" id="502779"/>
    <lineage>
        <taxon>Eukaryota</taxon>
        <taxon>Fungi</taxon>
        <taxon>Dikarya</taxon>
        <taxon>Ascomycota</taxon>
        <taxon>Pezizomycotina</taxon>
        <taxon>Eurotiomycetes</taxon>
        <taxon>Eurotiomycetidae</taxon>
        <taxon>Onygenales</taxon>
        <taxon>Ajellomycetaceae</taxon>
        <taxon>Paracoccidioides</taxon>
    </lineage>
</organism>
<keyword evidence="3 6" id="KW-0812">Transmembrane</keyword>
<accession>C1HCB5</accession>
<proteinExistence type="predicted"/>
<dbReference type="OMA" id="HREMDIA"/>
<dbReference type="GeneID" id="9092901"/>
<dbReference type="InterPro" id="IPR036259">
    <property type="entry name" value="MFS_trans_sf"/>
</dbReference>
<dbReference type="KEGG" id="pbl:PAAG_08406"/>
<evidence type="ECO:0000256" key="3">
    <source>
        <dbReference type="ARBA" id="ARBA00022692"/>
    </source>
</evidence>
<dbReference type="RefSeq" id="XP_015701165.1">
    <property type="nucleotide sequence ID" value="XM_015846501.1"/>
</dbReference>
<name>C1HCB5_PARBA</name>
<dbReference type="OrthoDB" id="2962993at2759"/>
<comment type="subcellular location">
    <subcellularLocation>
        <location evidence="1">Membrane</location>
        <topology evidence="1">Multi-pass membrane protein</topology>
    </subcellularLocation>
</comment>
<feature type="transmembrane region" description="Helical" evidence="6">
    <location>
        <begin position="42"/>
        <end position="61"/>
    </location>
</feature>
<sequence length="221" mass="25160">MNDDLQLRGMQYNIALTVFFVPYALFAVPSNIVLKILRPSKWISVMLLCRGTVIILMDIVANYPGLVIARFFLGVTESGFFPTAIFLLTLWYRRYEVQSRMAVFYASASLSGALSGLLAFGIQKMDGAGNLDFILEDRVPVACFFVVWFILPDSLELARFLTSSERHSSQPGCQLTQAQSKERFTNSDSIKWHYILAAFKYWKIWTAVVMYWGNSIGVYVR</sequence>
<feature type="transmembrane region" description="Helical" evidence="6">
    <location>
        <begin position="12"/>
        <end position="30"/>
    </location>
</feature>
<gene>
    <name evidence="7" type="ORF">PAAG_08406</name>
</gene>
<dbReference type="AlphaFoldDB" id="C1HCB5"/>
<evidence type="ECO:0000256" key="1">
    <source>
        <dbReference type="ARBA" id="ARBA00004141"/>
    </source>
</evidence>
<feature type="transmembrane region" description="Helical" evidence="6">
    <location>
        <begin position="102"/>
        <end position="122"/>
    </location>
</feature>
<evidence type="ECO:0000313" key="8">
    <source>
        <dbReference type="Proteomes" id="UP000002059"/>
    </source>
</evidence>
<dbReference type="SUPFAM" id="SSF103473">
    <property type="entry name" value="MFS general substrate transporter"/>
    <property type="match status" value="1"/>
</dbReference>
<keyword evidence="5 6" id="KW-0472">Membrane</keyword>
<feature type="transmembrane region" description="Helical" evidence="6">
    <location>
        <begin position="67"/>
        <end position="90"/>
    </location>
</feature>
<dbReference type="Pfam" id="PF07690">
    <property type="entry name" value="MFS_1"/>
    <property type="match status" value="1"/>
</dbReference>
<dbReference type="PANTHER" id="PTHR43791:SF18">
    <property type="entry name" value="NICOTINIC ACID TRANSPORTER TNA1, PUTATIVE (AFU_ORTHOLOGUE AFUA_3G03820)-RELATED"/>
    <property type="match status" value="1"/>
</dbReference>
<dbReference type="Gene3D" id="1.20.1250.20">
    <property type="entry name" value="MFS general substrate transporter like domains"/>
    <property type="match status" value="1"/>
</dbReference>
<evidence type="ECO:0008006" key="9">
    <source>
        <dbReference type="Google" id="ProtNLM"/>
    </source>
</evidence>
<dbReference type="GO" id="GO:0022857">
    <property type="term" value="F:transmembrane transporter activity"/>
    <property type="evidence" value="ECO:0007669"/>
    <property type="project" value="InterPro"/>
</dbReference>
<dbReference type="eggNOG" id="KOG2533">
    <property type="taxonomic scope" value="Eukaryota"/>
</dbReference>
<dbReference type="PANTHER" id="PTHR43791">
    <property type="entry name" value="PERMEASE-RELATED"/>
    <property type="match status" value="1"/>
</dbReference>
<dbReference type="InterPro" id="IPR011701">
    <property type="entry name" value="MFS"/>
</dbReference>
<evidence type="ECO:0000256" key="4">
    <source>
        <dbReference type="ARBA" id="ARBA00022989"/>
    </source>
</evidence>
<evidence type="ECO:0000313" key="7">
    <source>
        <dbReference type="EMBL" id="EEH38679.2"/>
    </source>
</evidence>
<dbReference type="HOGENOM" id="CLU_001265_0_2_1"/>